<keyword evidence="2" id="KW-0808">Transferase</keyword>
<sequence>MFFNQAEDDGGFALAENDEVYLRTFKAVGSQTLTELFKKLKDSGVSIDAIIYDGFLPWALDAAKQFGVLGAVFFTQSCAVNSLYYYAKRGKLPVPLLEPTVSLPGSPLLKASETPSFLWFISSLD</sequence>
<protein>
    <submittedName>
        <fullName evidence="2">UDP-glycosyltransferase 74F1-like</fullName>
    </submittedName>
</protein>
<dbReference type="Gene3D" id="3.40.50.2000">
    <property type="entry name" value="Glycogen Phosphorylase B"/>
    <property type="match status" value="1"/>
</dbReference>
<proteinExistence type="inferred from homology"/>
<evidence type="ECO:0000256" key="1">
    <source>
        <dbReference type="ARBA" id="ARBA00009995"/>
    </source>
</evidence>
<evidence type="ECO:0000313" key="2">
    <source>
        <dbReference type="EMBL" id="KAF5741332.1"/>
    </source>
</evidence>
<dbReference type="AlphaFoldDB" id="A0A7J7D4S0"/>
<dbReference type="PANTHER" id="PTHR11926:SF1553">
    <property type="entry name" value="GLYCOSYLTRANSFERASE"/>
    <property type="match status" value="1"/>
</dbReference>
<organism evidence="2 3">
    <name type="scientific">Tripterygium wilfordii</name>
    <name type="common">Thunder God vine</name>
    <dbReference type="NCBI Taxonomy" id="458696"/>
    <lineage>
        <taxon>Eukaryota</taxon>
        <taxon>Viridiplantae</taxon>
        <taxon>Streptophyta</taxon>
        <taxon>Embryophyta</taxon>
        <taxon>Tracheophyta</taxon>
        <taxon>Spermatophyta</taxon>
        <taxon>Magnoliopsida</taxon>
        <taxon>eudicotyledons</taxon>
        <taxon>Gunneridae</taxon>
        <taxon>Pentapetalae</taxon>
        <taxon>rosids</taxon>
        <taxon>fabids</taxon>
        <taxon>Celastrales</taxon>
        <taxon>Celastraceae</taxon>
        <taxon>Tripterygium</taxon>
    </lineage>
</organism>
<dbReference type="PANTHER" id="PTHR11926">
    <property type="entry name" value="GLUCOSYL/GLUCURONOSYL TRANSFERASES"/>
    <property type="match status" value="1"/>
</dbReference>
<reference evidence="2 3" key="1">
    <citation type="journal article" date="2020" name="Nat. Commun.">
        <title>Genome of Tripterygium wilfordii and identification of cytochrome P450 involved in triptolide biosynthesis.</title>
        <authorList>
            <person name="Tu L."/>
            <person name="Su P."/>
            <person name="Zhang Z."/>
            <person name="Gao L."/>
            <person name="Wang J."/>
            <person name="Hu T."/>
            <person name="Zhou J."/>
            <person name="Zhang Y."/>
            <person name="Zhao Y."/>
            <person name="Liu Y."/>
            <person name="Song Y."/>
            <person name="Tong Y."/>
            <person name="Lu Y."/>
            <person name="Yang J."/>
            <person name="Xu C."/>
            <person name="Jia M."/>
            <person name="Peters R.J."/>
            <person name="Huang L."/>
            <person name="Gao W."/>
        </authorList>
    </citation>
    <scope>NUCLEOTIDE SEQUENCE [LARGE SCALE GENOMIC DNA]</scope>
    <source>
        <strain evidence="3">cv. XIE 37</strain>
        <tissue evidence="2">Leaf</tissue>
    </source>
</reference>
<keyword evidence="3" id="KW-1185">Reference proteome</keyword>
<dbReference type="EMBL" id="JAAARO010000010">
    <property type="protein sequence ID" value="KAF5741332.1"/>
    <property type="molecule type" value="Genomic_DNA"/>
</dbReference>
<dbReference type="GO" id="GO:0080043">
    <property type="term" value="F:quercetin 3-O-glucosyltransferase activity"/>
    <property type="evidence" value="ECO:0007669"/>
    <property type="project" value="TreeGrafter"/>
</dbReference>
<dbReference type="Proteomes" id="UP000593562">
    <property type="component" value="Unassembled WGS sequence"/>
</dbReference>
<accession>A0A7J7D4S0</accession>
<comment type="similarity">
    <text evidence="1">Belongs to the UDP-glycosyltransferase family.</text>
</comment>
<dbReference type="SUPFAM" id="SSF53756">
    <property type="entry name" value="UDP-Glycosyltransferase/glycogen phosphorylase"/>
    <property type="match status" value="1"/>
</dbReference>
<gene>
    <name evidence="2" type="ORF">HS088_TW10G00328</name>
</gene>
<comment type="caution">
    <text evidence="2">The sequence shown here is derived from an EMBL/GenBank/DDBJ whole genome shotgun (WGS) entry which is preliminary data.</text>
</comment>
<evidence type="ECO:0000313" key="3">
    <source>
        <dbReference type="Proteomes" id="UP000593562"/>
    </source>
</evidence>
<dbReference type="InParanoid" id="A0A7J7D4S0"/>
<dbReference type="GO" id="GO:0080044">
    <property type="term" value="F:quercetin 7-O-glucosyltransferase activity"/>
    <property type="evidence" value="ECO:0007669"/>
    <property type="project" value="TreeGrafter"/>
</dbReference>
<name>A0A7J7D4S0_TRIWF</name>